<dbReference type="InterPro" id="IPR036650">
    <property type="entry name" value="CAT_RNA-bd_dom_sf"/>
</dbReference>
<dbReference type="SUPFAM" id="SSF50151">
    <property type="entry name" value="SacY-like RNA-binding domain"/>
    <property type="match status" value="1"/>
</dbReference>
<dbReference type="AlphaFoldDB" id="A0A132P7Q3"/>
<dbReference type="Proteomes" id="UP000070452">
    <property type="component" value="Unassembled WGS sequence"/>
</dbReference>
<dbReference type="GO" id="GO:0003723">
    <property type="term" value="F:RNA binding"/>
    <property type="evidence" value="ECO:0007669"/>
    <property type="project" value="InterPro"/>
</dbReference>
<dbReference type="Gene3D" id="2.30.24.10">
    <property type="entry name" value="CAT RNA-binding domain"/>
    <property type="match status" value="1"/>
</dbReference>
<evidence type="ECO:0000313" key="3">
    <source>
        <dbReference type="Proteomes" id="UP000070452"/>
    </source>
</evidence>
<feature type="domain" description="CAT RNA-binding" evidence="1">
    <location>
        <begin position="1"/>
        <end position="59"/>
    </location>
</feature>
<reference evidence="2 3" key="1">
    <citation type="submission" date="2016-01" db="EMBL/GenBank/DDBJ databases">
        <title>Molecular Mechanisms for transfer of large genomic segments between Enterococcus faecium strains.</title>
        <authorList>
            <person name="Garcia-Solache M.A."/>
            <person name="Lebreton F."/>
            <person name="Mclaughlin R.E."/>
            <person name="Whiteaker J.D."/>
            <person name="Gilmore M.S."/>
            <person name="Rice L.B."/>
        </authorList>
    </citation>
    <scope>NUCLEOTIDE SEQUENCE [LARGE SCALE GENOMIC DNA]</scope>
    <source>
        <strain evidence="2 3">D344RRF x C68</strain>
    </source>
</reference>
<comment type="caution">
    <text evidence="2">The sequence shown here is derived from an EMBL/GenBank/DDBJ whole genome shotgun (WGS) entry which is preliminary data.</text>
</comment>
<organism evidence="2 3">
    <name type="scientific">Enterococcus faecium</name>
    <name type="common">Streptococcus faecium</name>
    <dbReference type="NCBI Taxonomy" id="1352"/>
    <lineage>
        <taxon>Bacteria</taxon>
        <taxon>Bacillati</taxon>
        <taxon>Bacillota</taxon>
        <taxon>Bacilli</taxon>
        <taxon>Lactobacillales</taxon>
        <taxon>Enterococcaceae</taxon>
        <taxon>Enterococcus</taxon>
    </lineage>
</organism>
<name>A0A132P7Q3_ENTFC</name>
<sequence length="71" mass="7989">MKIDKILNNNVVISKNGFGEEVVCMGRGLAFQKKIGDEISPEAVQKEFVLRDSFAKNQFQQLMADIPAEEM</sequence>
<proteinExistence type="predicted"/>
<evidence type="ECO:0000259" key="1">
    <source>
        <dbReference type="SMART" id="SM01061"/>
    </source>
</evidence>
<dbReference type="InterPro" id="IPR004341">
    <property type="entry name" value="CAT_RNA-bd_dom"/>
</dbReference>
<dbReference type="SMART" id="SM01061">
    <property type="entry name" value="CAT_RBD"/>
    <property type="match status" value="1"/>
</dbReference>
<dbReference type="EMBL" id="LRHK01000001">
    <property type="protein sequence ID" value="KWX18356.1"/>
    <property type="molecule type" value="Genomic_DNA"/>
</dbReference>
<gene>
    <name evidence="2" type="ORF">AWT83_07720</name>
</gene>
<accession>A0A132P7Q3</accession>
<evidence type="ECO:0000313" key="2">
    <source>
        <dbReference type="EMBL" id="KWX18356.1"/>
    </source>
</evidence>
<dbReference type="Pfam" id="PF03123">
    <property type="entry name" value="CAT_RBD"/>
    <property type="match status" value="1"/>
</dbReference>
<protein>
    <submittedName>
        <fullName evidence="2">RNA-binding protein</fullName>
    </submittedName>
</protein>